<sequence>MAEPLDLSFDPIERAGSIWRERFGPSEAMAAATSIMRVQQLLLAEYDRICRPYGLTFARYEALVLLSFSRTGALPMAKIGERLMVHPTSVTNTIQRLEIAGFVTREPNPRDGRGTLARITDSGRDAVKKVTSELMEAEFGLPALDDEQRVAVFDLLRAIRVAAGDFRSE</sequence>
<dbReference type="GO" id="GO:0003700">
    <property type="term" value="F:DNA-binding transcription factor activity"/>
    <property type="evidence" value="ECO:0007669"/>
    <property type="project" value="InterPro"/>
</dbReference>
<dbReference type="InterPro" id="IPR000835">
    <property type="entry name" value="HTH_MarR-typ"/>
</dbReference>
<dbReference type="GO" id="GO:0006950">
    <property type="term" value="P:response to stress"/>
    <property type="evidence" value="ECO:0007669"/>
    <property type="project" value="TreeGrafter"/>
</dbReference>
<accession>A0A6N9YRG2</accession>
<dbReference type="Pfam" id="PF01047">
    <property type="entry name" value="MarR"/>
    <property type="match status" value="1"/>
</dbReference>
<feature type="domain" description="HTH marR-type" evidence="4">
    <location>
        <begin position="28"/>
        <end position="161"/>
    </location>
</feature>
<reference evidence="5 6" key="1">
    <citation type="submission" date="2020-02" db="EMBL/GenBank/DDBJ databases">
        <authorList>
            <person name="Li X.-J."/>
            <person name="Feng X.-M."/>
        </authorList>
    </citation>
    <scope>NUCLEOTIDE SEQUENCE [LARGE SCALE GENOMIC DNA]</scope>
    <source>
        <strain evidence="5 6">CGMCC 4.7225</strain>
    </source>
</reference>
<dbReference type="PROSITE" id="PS50995">
    <property type="entry name" value="HTH_MARR_2"/>
    <property type="match status" value="1"/>
</dbReference>
<evidence type="ECO:0000256" key="2">
    <source>
        <dbReference type="ARBA" id="ARBA00023125"/>
    </source>
</evidence>
<keyword evidence="6" id="KW-1185">Reference proteome</keyword>
<keyword evidence="3" id="KW-0804">Transcription</keyword>
<organism evidence="5 6">
    <name type="scientific">Phytoactinopolyspora alkaliphila</name>
    <dbReference type="NCBI Taxonomy" id="1783498"/>
    <lineage>
        <taxon>Bacteria</taxon>
        <taxon>Bacillati</taxon>
        <taxon>Actinomycetota</taxon>
        <taxon>Actinomycetes</taxon>
        <taxon>Jiangellales</taxon>
        <taxon>Jiangellaceae</taxon>
        <taxon>Phytoactinopolyspora</taxon>
    </lineage>
</organism>
<dbReference type="GO" id="GO:0003677">
    <property type="term" value="F:DNA binding"/>
    <property type="evidence" value="ECO:0007669"/>
    <property type="project" value="UniProtKB-KW"/>
</dbReference>
<evidence type="ECO:0000313" key="5">
    <source>
        <dbReference type="EMBL" id="NED97418.1"/>
    </source>
</evidence>
<dbReference type="InterPro" id="IPR036390">
    <property type="entry name" value="WH_DNA-bd_sf"/>
</dbReference>
<dbReference type="SUPFAM" id="SSF46785">
    <property type="entry name" value="Winged helix' DNA-binding domain"/>
    <property type="match status" value="1"/>
</dbReference>
<comment type="caution">
    <text evidence="5">The sequence shown here is derived from an EMBL/GenBank/DDBJ whole genome shotgun (WGS) entry which is preliminary data.</text>
</comment>
<dbReference type="PANTHER" id="PTHR33164">
    <property type="entry name" value="TRANSCRIPTIONAL REGULATOR, MARR FAMILY"/>
    <property type="match status" value="1"/>
</dbReference>
<evidence type="ECO:0000313" key="6">
    <source>
        <dbReference type="Proteomes" id="UP000469185"/>
    </source>
</evidence>
<protein>
    <submittedName>
        <fullName evidence="5">MarR family transcriptional regulator</fullName>
    </submittedName>
</protein>
<dbReference type="Gene3D" id="1.10.10.10">
    <property type="entry name" value="Winged helix-like DNA-binding domain superfamily/Winged helix DNA-binding domain"/>
    <property type="match status" value="1"/>
</dbReference>
<dbReference type="EMBL" id="JAAGOB010000011">
    <property type="protein sequence ID" value="NED97418.1"/>
    <property type="molecule type" value="Genomic_DNA"/>
</dbReference>
<dbReference type="RefSeq" id="WP_163820200.1">
    <property type="nucleotide sequence ID" value="NZ_JAAGOB010000011.1"/>
</dbReference>
<proteinExistence type="predicted"/>
<dbReference type="SMART" id="SM00347">
    <property type="entry name" value="HTH_MARR"/>
    <property type="match status" value="1"/>
</dbReference>
<evidence type="ECO:0000259" key="4">
    <source>
        <dbReference type="PROSITE" id="PS50995"/>
    </source>
</evidence>
<dbReference type="PROSITE" id="PS01117">
    <property type="entry name" value="HTH_MARR_1"/>
    <property type="match status" value="1"/>
</dbReference>
<name>A0A6N9YRG2_9ACTN</name>
<dbReference type="InterPro" id="IPR039422">
    <property type="entry name" value="MarR/SlyA-like"/>
</dbReference>
<evidence type="ECO:0000256" key="1">
    <source>
        <dbReference type="ARBA" id="ARBA00023015"/>
    </source>
</evidence>
<dbReference type="InterPro" id="IPR023187">
    <property type="entry name" value="Tscrpt_reg_MarR-type_CS"/>
</dbReference>
<gene>
    <name evidence="5" type="ORF">G1H11_19150</name>
</gene>
<keyword evidence="2" id="KW-0238">DNA-binding</keyword>
<evidence type="ECO:0000256" key="3">
    <source>
        <dbReference type="ARBA" id="ARBA00023163"/>
    </source>
</evidence>
<dbReference type="PANTHER" id="PTHR33164:SF101">
    <property type="entry name" value="TRANSCRIPTIONAL REPRESSOR MPRA"/>
    <property type="match status" value="1"/>
</dbReference>
<dbReference type="Proteomes" id="UP000469185">
    <property type="component" value="Unassembled WGS sequence"/>
</dbReference>
<dbReference type="InterPro" id="IPR036388">
    <property type="entry name" value="WH-like_DNA-bd_sf"/>
</dbReference>
<dbReference type="AlphaFoldDB" id="A0A6N9YRG2"/>
<keyword evidence="1" id="KW-0805">Transcription regulation</keyword>